<feature type="region of interest" description="Disordered" evidence="1">
    <location>
        <begin position="49"/>
        <end position="68"/>
    </location>
</feature>
<name>A0A9X3A0A0_9BACT</name>
<evidence type="ECO:0000313" key="3">
    <source>
        <dbReference type="Proteomes" id="UP001155040"/>
    </source>
</evidence>
<proteinExistence type="predicted"/>
<organism evidence="2 3">
    <name type="scientific">Salinibacter ruber</name>
    <dbReference type="NCBI Taxonomy" id="146919"/>
    <lineage>
        <taxon>Bacteria</taxon>
        <taxon>Pseudomonadati</taxon>
        <taxon>Rhodothermota</taxon>
        <taxon>Rhodothermia</taxon>
        <taxon>Rhodothermales</taxon>
        <taxon>Salinibacteraceae</taxon>
        <taxon>Salinibacter</taxon>
    </lineage>
</organism>
<dbReference type="AlphaFoldDB" id="A0A9X3A0A0"/>
<dbReference type="Proteomes" id="UP001155040">
    <property type="component" value="Unassembled WGS sequence"/>
</dbReference>
<accession>A0A9X3A0A0</accession>
<comment type="caution">
    <text evidence="2">The sequence shown here is derived from an EMBL/GenBank/DDBJ whole genome shotgun (WGS) entry which is preliminary data.</text>
</comment>
<protein>
    <submittedName>
        <fullName evidence="2">Uncharacterized protein</fullName>
    </submittedName>
</protein>
<dbReference type="EMBL" id="JANUBF010000056">
    <property type="protein sequence ID" value="MCS4038307.1"/>
    <property type="molecule type" value="Genomic_DNA"/>
</dbReference>
<evidence type="ECO:0000313" key="2">
    <source>
        <dbReference type="EMBL" id="MCS4038307.1"/>
    </source>
</evidence>
<gene>
    <name evidence="2" type="ORF">GGQ01_003399</name>
</gene>
<sequence>MLETLGNRPEDDFSAVMVPTAASVFGLVLPDRKDLGVVLDRRECGQAAQRRVGDMPLDGGDFPSPTDLSVEVDAPGHELDVSVLILDGSGLPCAGKKVCGTFAFKNAKLAPPLIRGKRGRANASDFPAAA</sequence>
<dbReference type="RefSeq" id="WP_259091466.1">
    <property type="nucleotide sequence ID" value="NZ_JANUBF010000056.1"/>
</dbReference>
<evidence type="ECO:0000256" key="1">
    <source>
        <dbReference type="SAM" id="MobiDB-lite"/>
    </source>
</evidence>
<reference evidence="2" key="1">
    <citation type="submission" date="2022-08" db="EMBL/GenBank/DDBJ databases">
        <title>Genomic Encyclopedia of Type Strains, Phase V (KMG-V): Genome sequencing to study the core and pangenomes of soil and plant-associated prokaryotes.</title>
        <authorList>
            <person name="Whitman W."/>
        </authorList>
    </citation>
    <scope>NUCLEOTIDE SEQUENCE</scope>
    <source>
        <strain evidence="2">SP3012</strain>
    </source>
</reference>